<evidence type="ECO:0000256" key="3">
    <source>
        <dbReference type="SAM" id="Phobius"/>
    </source>
</evidence>
<sequence>MGSGKGGDPQDESVKHMFDRIGEDVYEQVKSETVNYVSELEGKLSLAPILGVESGSTNETCNLVQDYYNKPVYGNSNRYPCKNLKGITNEERFSDTLGGQCTNKKIKGNEYSTKSGKDCGACAPYRRLHLCSHNLESIDTTSMTHKLLLEVCMAAKYEGNSIDTHYPQHQRTNEDSPSQICTMLARSFADIGDIVRGKDLFYGNSKEKEKRDELETNLKTIFGKIHEKLKDKEGAETRYGSDTTNYYQLREDWWYANRATVWEAITCDVHGSDYFRQTCGDKETTATRVKDKCRCKDENGKKPGSNADQVPTYFDYVPQYLRWFEEWAEDFCRKKKKKLEKLEQQCRDYKQNLYCSGNGYDCTKTIYKKGKLVIGEHCTNCSVWCRLYESWIDNQKLEFLKQKQKYETEISNSGSCGGSGGVKGRNRKKRGAGVETATNYDGYEKKFYKELKESEYGKVDDFLKLLNNEDVCKKIKDEKEKIDFTKPADKNSNNEGTFYHSEYCKPCPDCGVKRKDNQWKDKYDGKCTRGKLYEPASGAQGTPIKILKSGEKQKEIETKLKAFCDQTNGDTTNSVARGGGADGSGSKSNSKELYEEWKCYNEVQKVKDDKNGEEEDEDEEDVDKVKKAGGLCILENKKHESRNNSSNEPEQFQKTFHDFFYFWIGRFLNDSMYWRGKVNSCINNPKRKKCRNECKDDCGCFKEWIGKKKEEWENIKKHFKTQEAFKNKRENSGIDMFSGLMDSADVVLELALELEQLFQDIKDGYGDVKELKGIKELLDEEKKKKQAEEAVVVVVADNQKKTTIDKLLQHEGDDANNCLKTHKEKCEETQPKPPGAGGPGAPSETGETTTLEDEEEEEDEEEDAGDEVEEGETVDTTEGDETETVEQPVKDTDREGEEEEAKKATDTTTSLDVCDTVKNALTNNDNLTDACKLKYGPGGKERFPNWKCVSSGEKSVATAGSSGATGKSGDKGAICVPPRRRRLYVGGLTKLTSAGTSSESPQGGSESSRASDVSQGNGGDDITTTESLRKWFIETAAIETFFLWHRYKKEWEAQKKAELQRNGLLLGTGASLNLGGDDSNPQTQLQKSGTIPLDFLRLMFYTLGDYRDILVRGVADDKNGGNNIILNASGNKDEKQKMEKIQEKIEQILPTSGNKETRGPQNSVNDRQSLWDRIAEHVWHGMVCALTYKDDDNGLKGVVKKPQKIENPEKLWNETTKKPKDEKYQYQTAKLEDESGEKRPDSSASGTKLTDFIKRPPYFRYLEEWGENFCKKRTEMLGKIKEDCYKNGGRCSGDGLKCNEIVIDKEKIFGDLLCPTCARHCRFYKKWINTKRDEFNKQSNAYSEQKKKYEEENDSAQKNNGVCGTLKDDAAEFLNRLKNGPCKNESEENKKAEDEIDFKKPDDTFKDADNCKPCSEFKIKCENHNCSSGGNTQGKCDGKTTIAATEIENIKTNTKEVTMLVSDDSKSATEFKDGLSECKDKGIFKGIRKDEWECGKVCGVDICNLKKKDNIGKESDKKYIIMKELLKRWLEYFLEDYNKIKHKISHCTKNGKGSKCIKGCVDKWVQQKKEEWKQIKERFNEQYKSKTSDEYFNVKSFLETWIPKIAVVNDQDNVIKLSKFGNSCGCSASAISTNGNEEDAIDCMIKKLEKKIDECKRKPGENSGQTCNETLTHPLDVQDEDEPLEETEENPVGKQHPSFCPPVEDKKKEEEGETCTPASPAPAPAPAPASPSPTPAPADEPFDPTILQTTIPLGIALALGSIAFLFLKVIYICVVYINKFSDNEWNTLKDDFISNMLQNQPKDVPNDYKSGDIPFNTQPNTLYFDKPEEKPFITSIHDRNLLNGEEYSYNVNMSTNSMDDPKYVSNNVYSGIDLINDSLSGNKHIDIYDEVLKRKENELFGTNHVKHTSIHSVAKNTNSDPILNQINLFHTWLDRHRDMCEKWENHHERLAKLKEEWENDTSTSGNTHPSDSNKTLNTD</sequence>
<feature type="domain" description="Duffy-antigen binding" evidence="5">
    <location>
        <begin position="974"/>
        <end position="1207"/>
    </location>
</feature>
<dbReference type="GO" id="GO:0016020">
    <property type="term" value="C:membrane"/>
    <property type="evidence" value="ECO:0007669"/>
    <property type="project" value="InterPro"/>
</dbReference>
<evidence type="ECO:0000256" key="2">
    <source>
        <dbReference type="SAM" id="MobiDB-lite"/>
    </source>
</evidence>
<dbReference type="OMA" id="SCINNPK"/>
<gene>
    <name evidence="10" type="ORF">PFNF54_00346</name>
</gene>
<evidence type="ECO:0000259" key="5">
    <source>
        <dbReference type="Pfam" id="PF05424"/>
    </source>
</evidence>
<evidence type="ECO:0000256" key="1">
    <source>
        <dbReference type="SAM" id="Coils"/>
    </source>
</evidence>
<feature type="compositionally biased region" description="Pro residues" evidence="2">
    <location>
        <begin position="1719"/>
        <end position="1738"/>
    </location>
</feature>
<feature type="region of interest" description="Disordered" evidence="2">
    <location>
        <begin position="1657"/>
        <end position="1743"/>
    </location>
</feature>
<feature type="region of interest" description="Disordered" evidence="2">
    <location>
        <begin position="991"/>
        <end position="1020"/>
    </location>
</feature>
<dbReference type="InterPro" id="IPR029210">
    <property type="entry name" value="PfEMP1_NTS"/>
</dbReference>
<feature type="domain" description="Duffy-antigen binding" evidence="5">
    <location>
        <begin position="120"/>
        <end position="322"/>
    </location>
</feature>
<evidence type="ECO:0000259" key="8">
    <source>
        <dbReference type="Pfam" id="PF18562"/>
    </source>
</evidence>
<feature type="compositionally biased region" description="Polar residues" evidence="2">
    <location>
        <begin position="1960"/>
        <end position="1979"/>
    </location>
</feature>
<dbReference type="Proteomes" id="UP000030673">
    <property type="component" value="Unassembled WGS sequence"/>
</dbReference>
<feature type="compositionally biased region" description="Acidic residues" evidence="2">
    <location>
        <begin position="1677"/>
        <end position="1689"/>
    </location>
</feature>
<feature type="coiled-coil region" evidence="1">
    <location>
        <begin position="1332"/>
        <end position="1359"/>
    </location>
</feature>
<feature type="compositionally biased region" description="Low complexity" evidence="2">
    <location>
        <begin position="997"/>
        <end position="1008"/>
    </location>
</feature>
<feature type="domain" description="Duffy-binding-like" evidence="4">
    <location>
        <begin position="659"/>
        <end position="826"/>
    </location>
</feature>
<reference evidence="10 11" key="1">
    <citation type="submission" date="2013-02" db="EMBL/GenBank/DDBJ databases">
        <title>The Genome Sequence of Plasmodium falciparum NF54.</title>
        <authorList>
            <consortium name="The Broad Institute Genome Sequencing Platform"/>
            <consortium name="The Broad Institute Genome Sequencing Center for Infectious Disease"/>
            <person name="Neafsey D."/>
            <person name="Cheeseman I."/>
            <person name="Volkman S."/>
            <person name="Adams J."/>
            <person name="Walker B."/>
            <person name="Young S.K."/>
            <person name="Zeng Q."/>
            <person name="Gargeya S."/>
            <person name="Fitzgerald M."/>
            <person name="Haas B."/>
            <person name="Abouelleil A."/>
            <person name="Alvarado L."/>
            <person name="Arachchi H.M."/>
            <person name="Berlin A.M."/>
            <person name="Chapman S.B."/>
            <person name="Dewar J."/>
            <person name="Goldberg J."/>
            <person name="Griggs A."/>
            <person name="Gujja S."/>
            <person name="Hansen M."/>
            <person name="Howarth C."/>
            <person name="Imamovic A."/>
            <person name="Larimer J."/>
            <person name="McCowan C."/>
            <person name="Murphy C."/>
            <person name="Neiman D."/>
            <person name="Pearson M."/>
            <person name="Priest M."/>
            <person name="Roberts A."/>
            <person name="Saif S."/>
            <person name="Shea T."/>
            <person name="Sisk P."/>
            <person name="Sykes S."/>
            <person name="Wortman J."/>
            <person name="Nusbaum C."/>
            <person name="Birren B."/>
        </authorList>
    </citation>
    <scope>NUCLEOTIDE SEQUENCE [LARGE SCALE GENOMIC DNA]</scope>
    <source>
        <strain evidence="10 11">NF54</strain>
    </source>
</reference>
<dbReference type="Gene3D" id="1.20.1310.20">
    <property type="entry name" value="Duffy-antigen binding domain"/>
    <property type="match status" value="2"/>
</dbReference>
<dbReference type="Pfam" id="PF22672">
    <property type="entry name" value="DBL_C"/>
    <property type="match status" value="2"/>
</dbReference>
<feature type="domain" description="Duffy-binding-like" evidence="4">
    <location>
        <begin position="1525"/>
        <end position="1662"/>
    </location>
</feature>
<feature type="region of interest" description="Disordered" evidence="2">
    <location>
        <begin position="1956"/>
        <end position="1979"/>
    </location>
</feature>
<feature type="region of interest" description="Disordered" evidence="2">
    <location>
        <begin position="956"/>
        <end position="975"/>
    </location>
</feature>
<dbReference type="Pfam" id="PF05424">
    <property type="entry name" value="Duffy_binding"/>
    <property type="match status" value="2"/>
</dbReference>
<dbReference type="FunFam" id="1.20.58.830:FF:000018">
    <property type="entry name" value="Erythrocyte membrane protein 1, PfEMP1"/>
    <property type="match status" value="1"/>
</dbReference>
<dbReference type="GO" id="GO:0046789">
    <property type="term" value="F:host cell surface receptor binding"/>
    <property type="evidence" value="ECO:0007669"/>
    <property type="project" value="InterPro"/>
</dbReference>
<feature type="transmembrane region" description="Helical" evidence="3">
    <location>
        <begin position="1753"/>
        <end position="1777"/>
    </location>
</feature>
<feature type="region of interest" description="Disordered" evidence="2">
    <location>
        <begin position="411"/>
        <end position="433"/>
    </location>
</feature>
<feature type="region of interest" description="Disordered" evidence="2">
    <location>
        <begin position="824"/>
        <end position="909"/>
    </location>
</feature>
<name>W7KCX8_PLAFO</name>
<dbReference type="Pfam" id="PF15447">
    <property type="entry name" value="NTS"/>
    <property type="match status" value="1"/>
</dbReference>
<dbReference type="FunFam" id="1.20.58.1930:FF:000001">
    <property type="entry name" value="Erythrocyte membrane protein 1, PfEMP1"/>
    <property type="match status" value="1"/>
</dbReference>
<evidence type="ECO:0000313" key="10">
    <source>
        <dbReference type="EMBL" id="EWC90845.1"/>
    </source>
</evidence>
<feature type="compositionally biased region" description="Basic and acidic residues" evidence="2">
    <location>
        <begin position="1206"/>
        <end position="1241"/>
    </location>
</feature>
<feature type="domain" description="Duffy-binding-like" evidence="9">
    <location>
        <begin position="326"/>
        <end position="501"/>
    </location>
</feature>
<evidence type="ECO:0000313" key="11">
    <source>
        <dbReference type="Proteomes" id="UP000030673"/>
    </source>
</evidence>
<dbReference type="InterPro" id="IPR042202">
    <property type="entry name" value="Duffy-ag-bd_sf"/>
</dbReference>
<organism evidence="10 11">
    <name type="scientific">Plasmodium falciparum (isolate NF54)</name>
    <dbReference type="NCBI Taxonomy" id="5843"/>
    <lineage>
        <taxon>Eukaryota</taxon>
        <taxon>Sar</taxon>
        <taxon>Alveolata</taxon>
        <taxon>Apicomplexa</taxon>
        <taxon>Aconoidasida</taxon>
        <taxon>Haemosporida</taxon>
        <taxon>Plasmodiidae</taxon>
        <taxon>Plasmodium</taxon>
        <taxon>Plasmodium (Laverania)</taxon>
    </lineage>
</organism>
<dbReference type="InterPro" id="IPR044932">
    <property type="entry name" value="PfEMP1_ATS_sf"/>
</dbReference>
<evidence type="ECO:0000259" key="4">
    <source>
        <dbReference type="Pfam" id="PF03011"/>
    </source>
</evidence>
<proteinExistence type="predicted"/>
<feature type="domain" description="Plasmodium falciparum erythrocyte membrane protein-1 N-terminal segment" evidence="7">
    <location>
        <begin position="13"/>
        <end position="47"/>
    </location>
</feature>
<dbReference type="FunFam" id="1.20.58.830:FF:000001">
    <property type="entry name" value="Erythrocyte membrane protein 1, PfEMP1"/>
    <property type="match status" value="1"/>
</dbReference>
<dbReference type="Pfam" id="PF03011">
    <property type="entry name" value="PFEMP"/>
    <property type="match status" value="2"/>
</dbReference>
<keyword evidence="11" id="KW-1185">Reference proteome</keyword>
<dbReference type="InterPro" id="IPR004258">
    <property type="entry name" value="DBL"/>
</dbReference>
<dbReference type="FunFam" id="1.10.1900.40:FF:000005">
    <property type="entry name" value="Erythrocyte membrane protein 1, PfEMP1"/>
    <property type="match status" value="1"/>
</dbReference>
<keyword evidence="3" id="KW-1133">Transmembrane helix</keyword>
<feature type="non-terminal residue" evidence="10">
    <location>
        <position position="1979"/>
    </location>
</feature>
<accession>W7KCX8</accession>
<dbReference type="FunFam" id="1.20.58.830:FF:000022">
    <property type="entry name" value="Erythrocyte membrane protein 1, PfEMP1"/>
    <property type="match status" value="1"/>
</dbReference>
<keyword evidence="1" id="KW-0175">Coiled coil</keyword>
<dbReference type="InterPro" id="IPR041480">
    <property type="entry name" value="CIDR1_gamma"/>
</dbReference>
<keyword evidence="3" id="KW-0472">Membrane</keyword>
<dbReference type="FunFam" id="1.20.1310.20:FF:000001">
    <property type="entry name" value="Erythrocyte membrane protein 1, PfEMP1"/>
    <property type="match status" value="1"/>
</dbReference>
<feature type="domain" description="Cysteine-rich interdomain region 1 gamma" evidence="8">
    <location>
        <begin position="1454"/>
        <end position="1507"/>
    </location>
</feature>
<feature type="domain" description="Duffy-binding-like" evidence="9">
    <location>
        <begin position="1264"/>
        <end position="1408"/>
    </location>
</feature>
<feature type="compositionally biased region" description="Low complexity" evidence="2">
    <location>
        <begin position="956"/>
        <end position="973"/>
    </location>
</feature>
<dbReference type="Pfam" id="PF18562">
    <property type="entry name" value="CIDR1_gamma"/>
    <property type="match status" value="1"/>
</dbReference>
<dbReference type="SUPFAM" id="SSF140924">
    <property type="entry name" value="Duffy binding domain-like"/>
    <property type="match status" value="4"/>
</dbReference>
<evidence type="ECO:0000259" key="9">
    <source>
        <dbReference type="Pfam" id="PF22672"/>
    </source>
</evidence>
<feature type="region of interest" description="Disordered" evidence="2">
    <location>
        <begin position="1206"/>
        <end position="1249"/>
    </location>
</feature>
<dbReference type="InterPro" id="IPR054595">
    <property type="entry name" value="DBL_C"/>
</dbReference>
<protein>
    <recommendedName>
        <fullName evidence="12">Erythrocyte membrane protein 1</fullName>
    </recommendedName>
</protein>
<keyword evidence="3" id="KW-0812">Transmembrane</keyword>
<dbReference type="Gene3D" id="1.10.1900.40">
    <property type="entry name" value="Acidic terminal segments, variant surface antigen of PfEMP1"/>
    <property type="match status" value="2"/>
</dbReference>
<dbReference type="InterPro" id="IPR029211">
    <property type="entry name" value="PfEMP1_ATS"/>
</dbReference>
<evidence type="ECO:0000259" key="7">
    <source>
        <dbReference type="Pfam" id="PF15447"/>
    </source>
</evidence>
<dbReference type="Pfam" id="PF15445">
    <property type="entry name" value="ATS"/>
    <property type="match status" value="1"/>
</dbReference>
<dbReference type="EMBL" id="KE123728">
    <property type="protein sequence ID" value="EWC90845.1"/>
    <property type="molecule type" value="Genomic_DNA"/>
</dbReference>
<feature type="domain" description="Plasmodium falciparum erythrocyte membrane protein 1 acidic terminal segment" evidence="6">
    <location>
        <begin position="1778"/>
        <end position="1979"/>
    </location>
</feature>
<feature type="compositionally biased region" description="Acidic residues" evidence="2">
    <location>
        <begin position="850"/>
        <end position="884"/>
    </location>
</feature>
<dbReference type="FunFam" id="1.10.1900.40:FF:000001">
    <property type="entry name" value="Erythrocyte membrane protein 1"/>
    <property type="match status" value="1"/>
</dbReference>
<dbReference type="InterPro" id="IPR008602">
    <property type="entry name" value="Duffy-antigen-binding"/>
</dbReference>
<evidence type="ECO:0000259" key="6">
    <source>
        <dbReference type="Pfam" id="PF15445"/>
    </source>
</evidence>
<evidence type="ECO:0008006" key="12">
    <source>
        <dbReference type="Google" id="ProtNLM"/>
    </source>
</evidence>
<dbReference type="Gene3D" id="1.20.58.1930">
    <property type="match status" value="1"/>
</dbReference>
<feature type="compositionally biased region" description="Polar residues" evidence="2">
    <location>
        <begin position="1662"/>
        <end position="1671"/>
    </location>
</feature>
<dbReference type="Gene3D" id="1.20.58.830">
    <property type="match status" value="3"/>
</dbReference>